<dbReference type="Pfam" id="PF01206">
    <property type="entry name" value="TusA"/>
    <property type="match status" value="1"/>
</dbReference>
<dbReference type="InterPro" id="IPR036868">
    <property type="entry name" value="TusA-like_sf"/>
</dbReference>
<keyword evidence="3" id="KW-0808">Transferase</keyword>
<dbReference type="Gene3D" id="3.30.110.40">
    <property type="entry name" value="TusA-like domain"/>
    <property type="match status" value="1"/>
</dbReference>
<feature type="domain" description="UPF0033" evidence="1">
    <location>
        <begin position="3"/>
        <end position="71"/>
    </location>
</feature>
<organism evidence="3 4">
    <name type="scientific">Acidianus ambivalens</name>
    <name type="common">Desulfurolobus ambivalens</name>
    <dbReference type="NCBI Taxonomy" id="2283"/>
    <lineage>
        <taxon>Archaea</taxon>
        <taxon>Thermoproteota</taxon>
        <taxon>Thermoprotei</taxon>
        <taxon>Sulfolobales</taxon>
        <taxon>Sulfolobaceae</taxon>
        <taxon>Acidianus</taxon>
    </lineage>
</organism>
<reference evidence="2 5" key="1">
    <citation type="submission" date="2019-10" db="EMBL/GenBank/DDBJ databases">
        <title>Comparative genomics of sulfur disproportionating microorganisms.</title>
        <authorList>
            <person name="Ward L.M."/>
            <person name="Bertran E."/>
            <person name="Johnston D."/>
        </authorList>
    </citation>
    <scope>NUCLEOTIDE SEQUENCE [LARGE SCALE GENOMIC DNA]</scope>
    <source>
        <strain evidence="2 5">DSM 3772</strain>
    </source>
</reference>
<dbReference type="KEGG" id="aamb:D1866_03605"/>
<evidence type="ECO:0000313" key="3">
    <source>
        <dbReference type="EMBL" id="QGR21195.1"/>
    </source>
</evidence>
<evidence type="ECO:0000313" key="5">
    <source>
        <dbReference type="Proteomes" id="UP000474054"/>
    </source>
</evidence>
<dbReference type="EMBL" id="CP045482">
    <property type="protein sequence ID" value="QGR21195.1"/>
    <property type="molecule type" value="Genomic_DNA"/>
</dbReference>
<dbReference type="Proteomes" id="UP000426328">
    <property type="component" value="Chromosome"/>
</dbReference>
<evidence type="ECO:0000313" key="2">
    <source>
        <dbReference type="EMBL" id="MQL56270.1"/>
    </source>
</evidence>
<dbReference type="InterPro" id="IPR001455">
    <property type="entry name" value="TusA-like"/>
</dbReference>
<reference evidence="3 4" key="2">
    <citation type="submission" date="2019-10" db="EMBL/GenBank/DDBJ databases">
        <title>Genome Sequences from Six Type Strain Members of the Archaeal Family Sulfolobaceae: Acidianus ambivalens, Acidianus infernus, Metallosphaera prunae, Stygiolobus azoricus, Sulfolobus metallicus, and Sulfurisphaera ohwakuensis.</title>
        <authorList>
            <person name="Counts J.A."/>
            <person name="Kelly R.M."/>
        </authorList>
    </citation>
    <scope>NUCLEOTIDE SEQUENCE [LARGE SCALE GENOMIC DNA]</scope>
    <source>
        <strain evidence="3 4">LEI 10</strain>
    </source>
</reference>
<dbReference type="Proteomes" id="UP000474054">
    <property type="component" value="Unassembled WGS sequence"/>
</dbReference>
<dbReference type="EMBL" id="WHYS01000002">
    <property type="protein sequence ID" value="MQL56270.1"/>
    <property type="molecule type" value="Genomic_DNA"/>
</dbReference>
<keyword evidence="4" id="KW-1185">Reference proteome</keyword>
<gene>
    <name evidence="3" type="ORF">D1866_03605</name>
    <name evidence="2" type="ORF">GFB69_11225</name>
</gene>
<dbReference type="SUPFAM" id="SSF64307">
    <property type="entry name" value="SirA-like"/>
    <property type="match status" value="1"/>
</dbReference>
<protein>
    <submittedName>
        <fullName evidence="3">Sulfurtransferase TusA family protein</fullName>
    </submittedName>
</protein>
<dbReference type="PANTHER" id="PTHR33279">
    <property type="entry name" value="SULFUR CARRIER PROTEIN YEDF-RELATED"/>
    <property type="match status" value="1"/>
</dbReference>
<accession>A0A650CU03</accession>
<name>A0A650CU03_ACIAM</name>
<dbReference type="PANTHER" id="PTHR33279:SF18">
    <property type="entry name" value="SULFUR CARRIER PROTEIN MJ0990-RELATED"/>
    <property type="match status" value="1"/>
</dbReference>
<dbReference type="RefSeq" id="WP_152942811.1">
    <property type="nucleotide sequence ID" value="NZ_CP045482.1"/>
</dbReference>
<evidence type="ECO:0000259" key="1">
    <source>
        <dbReference type="Pfam" id="PF01206"/>
    </source>
</evidence>
<evidence type="ECO:0000313" key="4">
    <source>
        <dbReference type="Proteomes" id="UP000426328"/>
    </source>
</evidence>
<dbReference type="CDD" id="cd00291">
    <property type="entry name" value="SirA_YedF_YeeD"/>
    <property type="match status" value="1"/>
</dbReference>
<dbReference type="AlphaFoldDB" id="A0A650CU03"/>
<sequence length="86" mass="9788">MEELNLVSLECPEPFLKVSAKIMEIKGGEQLKVLYKDPKCDEMLLQLMDLANCQVLQHEEKDGVFTLIIEKKGEKKKVDLSDFTGC</sequence>
<dbReference type="GO" id="GO:0016740">
    <property type="term" value="F:transferase activity"/>
    <property type="evidence" value="ECO:0007669"/>
    <property type="project" value="UniProtKB-KW"/>
</dbReference>
<proteinExistence type="predicted"/>
<dbReference type="GeneID" id="42778789"/>